<evidence type="ECO:0000256" key="1">
    <source>
        <dbReference type="ARBA" id="ARBA00012513"/>
    </source>
</evidence>
<evidence type="ECO:0000259" key="10">
    <source>
        <dbReference type="PROSITE" id="PS50011"/>
    </source>
</evidence>
<name>A0A481Z0H6_9VIRU</name>
<keyword evidence="3" id="KW-0808">Transferase</keyword>
<evidence type="ECO:0000256" key="5">
    <source>
        <dbReference type="ARBA" id="ARBA00022777"/>
    </source>
</evidence>
<evidence type="ECO:0000256" key="8">
    <source>
        <dbReference type="ARBA" id="ARBA00048679"/>
    </source>
</evidence>
<comment type="catalytic activity">
    <reaction evidence="7">
        <text>L-threonyl-[protein] + ATP = O-phospho-L-threonyl-[protein] + ADP + H(+)</text>
        <dbReference type="Rhea" id="RHEA:46608"/>
        <dbReference type="Rhea" id="RHEA-COMP:11060"/>
        <dbReference type="Rhea" id="RHEA-COMP:11605"/>
        <dbReference type="ChEBI" id="CHEBI:15378"/>
        <dbReference type="ChEBI" id="CHEBI:30013"/>
        <dbReference type="ChEBI" id="CHEBI:30616"/>
        <dbReference type="ChEBI" id="CHEBI:61977"/>
        <dbReference type="ChEBI" id="CHEBI:456216"/>
        <dbReference type="EC" id="2.7.11.1"/>
    </reaction>
</comment>
<organism evidence="11">
    <name type="scientific">Mimivirus LCMiAC01</name>
    <dbReference type="NCBI Taxonomy" id="2506608"/>
    <lineage>
        <taxon>Viruses</taxon>
        <taxon>Varidnaviria</taxon>
        <taxon>Bamfordvirae</taxon>
        <taxon>Nucleocytoviricota</taxon>
        <taxon>Megaviricetes</taxon>
        <taxon>Imitervirales</taxon>
        <taxon>Mimiviridae</taxon>
        <taxon>Klosneuvirinae</taxon>
    </lineage>
</organism>
<evidence type="ECO:0000256" key="3">
    <source>
        <dbReference type="ARBA" id="ARBA00022679"/>
    </source>
</evidence>
<dbReference type="GO" id="GO:0005524">
    <property type="term" value="F:ATP binding"/>
    <property type="evidence" value="ECO:0007669"/>
    <property type="project" value="UniProtKB-KW"/>
</dbReference>
<proteinExistence type="predicted"/>
<dbReference type="EMBL" id="MK500394">
    <property type="protein sequence ID" value="QBK88661.1"/>
    <property type="molecule type" value="Genomic_DNA"/>
</dbReference>
<reference evidence="11" key="1">
    <citation type="journal article" date="2019" name="MBio">
        <title>Virus Genomes from Deep Sea Sediments Expand the Ocean Megavirome and Support Independent Origins of Viral Gigantism.</title>
        <authorList>
            <person name="Backstrom D."/>
            <person name="Yutin N."/>
            <person name="Jorgensen S.L."/>
            <person name="Dharamshi J."/>
            <person name="Homa F."/>
            <person name="Zaremba-Niedwiedzka K."/>
            <person name="Spang A."/>
            <person name="Wolf Y.I."/>
            <person name="Koonin E.V."/>
            <person name="Ettema T.J."/>
        </authorList>
    </citation>
    <scope>NUCLEOTIDE SEQUENCE</scope>
</reference>
<dbReference type="PROSITE" id="PS50011">
    <property type="entry name" value="PROTEIN_KINASE_DOM"/>
    <property type="match status" value="1"/>
</dbReference>
<evidence type="ECO:0000256" key="6">
    <source>
        <dbReference type="ARBA" id="ARBA00022840"/>
    </source>
</evidence>
<evidence type="ECO:0000256" key="4">
    <source>
        <dbReference type="ARBA" id="ARBA00022741"/>
    </source>
</evidence>
<evidence type="ECO:0000256" key="7">
    <source>
        <dbReference type="ARBA" id="ARBA00047899"/>
    </source>
</evidence>
<dbReference type="InterPro" id="IPR000719">
    <property type="entry name" value="Prot_kinase_dom"/>
</dbReference>
<sequence length="464" mass="54150">MESNKIINEHDGYSVLKSSSDESDNESSSDESDNESSSDTDDSDSELSSDDEMDEEDEIDIKGKIIDGKYIILYKLGGGISTVWLSYHIHEKKYYAIKVLNKKKKDEDDDDSEDNDEDDELGYLKKINKGKCPYLNKFVRYFEYHENGETYLCIVFDLMAGSLYDVMKTGKYKNGLPVDVVRRVTYQLLIAMDELNNKHKLLHTDIKPENILVVGISKRIQTVINKFESLNIHPIWTKGTKWKKGTNAKKKWQTIANMVISTDFDVDNNESDKCAIDEKYIENNILTQLSDFGNCCELDDEIPYEIQTRYYMAPEVLLEYDLNIKCDMWSVGCVIYELLTGEMLFDPDKTRGFNRDRHHLYDIQTALGLIPENLIKKSKKRKLFFRNNGLLKGTYKIKYEPLYKKLAELNGNNNMNNTELLLITDLMYKLFQYDSNDRPTPRECKNHEWFNSLHKKKKKKHKNK</sequence>
<dbReference type="Gene3D" id="3.30.200.20">
    <property type="entry name" value="Phosphorylase Kinase, domain 1"/>
    <property type="match status" value="1"/>
</dbReference>
<protein>
    <recommendedName>
        <fullName evidence="1">non-specific serine/threonine protein kinase</fullName>
        <ecNumber evidence="1">2.7.11.1</ecNumber>
    </recommendedName>
</protein>
<evidence type="ECO:0000256" key="2">
    <source>
        <dbReference type="ARBA" id="ARBA00022527"/>
    </source>
</evidence>
<keyword evidence="4" id="KW-0547">Nucleotide-binding</keyword>
<dbReference type="Pfam" id="PF00069">
    <property type="entry name" value="Pkinase"/>
    <property type="match status" value="2"/>
</dbReference>
<dbReference type="Gene3D" id="1.10.510.10">
    <property type="entry name" value="Transferase(Phosphotransferase) domain 1"/>
    <property type="match status" value="1"/>
</dbReference>
<accession>A0A481Z0H6</accession>
<comment type="catalytic activity">
    <reaction evidence="8">
        <text>L-seryl-[protein] + ATP = O-phospho-L-seryl-[protein] + ADP + H(+)</text>
        <dbReference type="Rhea" id="RHEA:17989"/>
        <dbReference type="Rhea" id="RHEA-COMP:9863"/>
        <dbReference type="Rhea" id="RHEA-COMP:11604"/>
        <dbReference type="ChEBI" id="CHEBI:15378"/>
        <dbReference type="ChEBI" id="CHEBI:29999"/>
        <dbReference type="ChEBI" id="CHEBI:30616"/>
        <dbReference type="ChEBI" id="CHEBI:83421"/>
        <dbReference type="ChEBI" id="CHEBI:456216"/>
        <dbReference type="EC" id="2.7.11.1"/>
    </reaction>
</comment>
<gene>
    <name evidence="11" type="ORF">LCMiAC01_03390</name>
</gene>
<dbReference type="GO" id="GO:0050684">
    <property type="term" value="P:regulation of mRNA processing"/>
    <property type="evidence" value="ECO:0007669"/>
    <property type="project" value="TreeGrafter"/>
</dbReference>
<evidence type="ECO:0000256" key="9">
    <source>
        <dbReference type="SAM" id="MobiDB-lite"/>
    </source>
</evidence>
<keyword evidence="6" id="KW-0067">ATP-binding</keyword>
<dbReference type="SUPFAM" id="SSF56112">
    <property type="entry name" value="Protein kinase-like (PK-like)"/>
    <property type="match status" value="1"/>
</dbReference>
<feature type="domain" description="Protein kinase" evidence="10">
    <location>
        <begin position="69"/>
        <end position="450"/>
    </location>
</feature>
<dbReference type="PROSITE" id="PS00108">
    <property type="entry name" value="PROTEIN_KINASE_ST"/>
    <property type="match status" value="1"/>
</dbReference>
<dbReference type="InterPro" id="IPR051334">
    <property type="entry name" value="SRPK"/>
</dbReference>
<feature type="compositionally biased region" description="Acidic residues" evidence="9">
    <location>
        <begin position="21"/>
        <end position="58"/>
    </location>
</feature>
<keyword evidence="5 11" id="KW-0418">Kinase</keyword>
<evidence type="ECO:0000313" key="11">
    <source>
        <dbReference type="EMBL" id="QBK88661.1"/>
    </source>
</evidence>
<dbReference type="InterPro" id="IPR008271">
    <property type="entry name" value="Ser/Thr_kinase_AS"/>
</dbReference>
<keyword evidence="2" id="KW-0723">Serine/threonine-protein kinase</keyword>
<dbReference type="SMART" id="SM00220">
    <property type="entry name" value="S_TKc"/>
    <property type="match status" value="1"/>
</dbReference>
<feature type="region of interest" description="Disordered" evidence="9">
    <location>
        <begin position="1"/>
        <end position="58"/>
    </location>
</feature>
<dbReference type="InterPro" id="IPR011009">
    <property type="entry name" value="Kinase-like_dom_sf"/>
</dbReference>
<dbReference type="PANTHER" id="PTHR47634">
    <property type="entry name" value="PROTEIN KINASE DOMAIN-CONTAINING PROTEIN-RELATED"/>
    <property type="match status" value="1"/>
</dbReference>
<dbReference type="GO" id="GO:0004674">
    <property type="term" value="F:protein serine/threonine kinase activity"/>
    <property type="evidence" value="ECO:0007669"/>
    <property type="project" value="UniProtKB-KW"/>
</dbReference>
<dbReference type="PANTHER" id="PTHR47634:SF9">
    <property type="entry name" value="PROTEIN KINASE DOMAIN-CONTAINING PROTEIN-RELATED"/>
    <property type="match status" value="1"/>
</dbReference>
<dbReference type="EC" id="2.7.11.1" evidence="1"/>